<organism evidence="1 2">
    <name type="scientific">Trichonephila clavata</name>
    <name type="common">Joro spider</name>
    <name type="synonym">Nephila clavata</name>
    <dbReference type="NCBI Taxonomy" id="2740835"/>
    <lineage>
        <taxon>Eukaryota</taxon>
        <taxon>Metazoa</taxon>
        <taxon>Ecdysozoa</taxon>
        <taxon>Arthropoda</taxon>
        <taxon>Chelicerata</taxon>
        <taxon>Arachnida</taxon>
        <taxon>Araneae</taxon>
        <taxon>Araneomorphae</taxon>
        <taxon>Entelegynae</taxon>
        <taxon>Araneoidea</taxon>
        <taxon>Nephilidae</taxon>
        <taxon>Trichonephila</taxon>
    </lineage>
</organism>
<sequence length="113" mass="12666">MTSKKITVVGNTRKFNIDLSKLPDKILSDLEGISCTDIQQSNFVSKINKVKKPGGAMSSPSRDTREKSINFGEGLDRIYDTKPASNQADYPEWLNPFTSEHVFKLKNELICEA</sequence>
<reference evidence="1" key="1">
    <citation type="submission" date="2020-07" db="EMBL/GenBank/DDBJ databases">
        <title>Multicomponent nature underlies the extraordinary mechanical properties of spider dragline silk.</title>
        <authorList>
            <person name="Kono N."/>
            <person name="Nakamura H."/>
            <person name="Mori M."/>
            <person name="Yoshida Y."/>
            <person name="Ohtoshi R."/>
            <person name="Malay A.D."/>
            <person name="Moran D.A.P."/>
            <person name="Tomita M."/>
            <person name="Numata K."/>
            <person name="Arakawa K."/>
        </authorList>
    </citation>
    <scope>NUCLEOTIDE SEQUENCE</scope>
</reference>
<dbReference type="EMBL" id="BMAO01016853">
    <property type="protein sequence ID" value="GFR11619.1"/>
    <property type="molecule type" value="Genomic_DNA"/>
</dbReference>
<keyword evidence="2" id="KW-1185">Reference proteome</keyword>
<dbReference type="AlphaFoldDB" id="A0A8X6LLB8"/>
<proteinExistence type="predicted"/>
<protein>
    <submittedName>
        <fullName evidence="1">Uncharacterized protein</fullName>
    </submittedName>
</protein>
<evidence type="ECO:0000313" key="1">
    <source>
        <dbReference type="EMBL" id="GFR11619.1"/>
    </source>
</evidence>
<accession>A0A8X6LLB8</accession>
<gene>
    <name evidence="1" type="ORF">TNCT_280441</name>
</gene>
<name>A0A8X6LLB8_TRICU</name>
<comment type="caution">
    <text evidence="1">The sequence shown here is derived from an EMBL/GenBank/DDBJ whole genome shotgun (WGS) entry which is preliminary data.</text>
</comment>
<dbReference type="Proteomes" id="UP000887116">
    <property type="component" value="Unassembled WGS sequence"/>
</dbReference>
<evidence type="ECO:0000313" key="2">
    <source>
        <dbReference type="Proteomes" id="UP000887116"/>
    </source>
</evidence>